<dbReference type="Proteomes" id="UP001305647">
    <property type="component" value="Unassembled WGS sequence"/>
</dbReference>
<dbReference type="PANTHER" id="PTHR45818">
    <property type="entry name" value="PROTEIN VAV"/>
    <property type="match status" value="1"/>
</dbReference>
<sequence>MARDAEQPEDADPEANPADDEEEAGSEGSAAIRALRRQDMLEDDDSTVPWLNETANVDDKARPSAHHRHSSSDSSLAFVTAVKSATVSVAGVSLLTRSRTTTIRSSRRPRTEHSRRASLSGPRVSEDSCCPERQLPLDRAVTERAVQRRRILEELISTEESYVGDVQFLMSVYVTVLASLPGSAAGLRSSASRNLTDIMELHEEILGELHRVVPDSEYIQPDLSIRRTRSSSSIRGHFRWSSLDAVPECKEGASSLPEVPGMTAEPSTAAEVSKVFSKRMNRFFVYEEYGAKYEMMIKDVAAAHRTMPGWLSYQKGLEVLASSLGSADSRDNLSRKALTAGDLLVKYPLLFAELLKYTPVIDCPYSHMEIENTLSRLREATAEINRATNDCRTKSVLEKTWVLQDRLMFPNLVRATYSDAASKNRIRSFGHIQLCGALHVCWQTKGGVSGQYMVALLYREWFCLATAGRIDQTYTIQACIALASIKVEDADNGRARHSWKIVFLSNSQLYELILTACSPKEELEWCARLKDKYRAVTPNSQERTQSDMSNFLSLNVKSLGAVWRKPGSIARKITIHRATTIGPKSPLYQVILKNTSAAKQGPTSPPPPPSSTTTSTSQPPSPSSSTTTTSSSSPPSTSPSSLSPSSSPRSNPPSQPINRSQSLQTTNSRIPVLAPARAERARLESLLADVWTRDALPYPGMTAARSRSEQLASSMMRKLSAVSIAAGAGFGRRETVPAPLLVADTDSASASRREHDEAAAPEPHQGAEGSGEACPDIPRRASASEEVRQALTPESESAVRELLEAGGNTPDPRGSRAPSLGKGVSKFKTSLGDERSPRTSRKSSLDLKPGRCAMEEPGRVTEIRRVEERRPAPSARRKQQKLVQNQGRGKAPTKLRPRSHGLKGRPAETGLKRRDVVAEGIRSLFR</sequence>
<name>A0AAN6QER5_9PEZI</name>
<dbReference type="GO" id="GO:0005737">
    <property type="term" value="C:cytoplasm"/>
    <property type="evidence" value="ECO:0007669"/>
    <property type="project" value="TreeGrafter"/>
</dbReference>
<evidence type="ECO:0000256" key="1">
    <source>
        <dbReference type="SAM" id="MobiDB-lite"/>
    </source>
</evidence>
<feature type="region of interest" description="Disordered" evidence="1">
    <location>
        <begin position="100"/>
        <end position="130"/>
    </location>
</feature>
<feature type="region of interest" description="Disordered" evidence="1">
    <location>
        <begin position="597"/>
        <end position="671"/>
    </location>
</feature>
<dbReference type="InterPro" id="IPR000219">
    <property type="entry name" value="DH_dom"/>
</dbReference>
<evidence type="ECO:0000313" key="4">
    <source>
        <dbReference type="Proteomes" id="UP001305647"/>
    </source>
</evidence>
<keyword evidence="4" id="KW-1185">Reference proteome</keyword>
<feature type="compositionally biased region" description="Low complexity" evidence="1">
    <location>
        <begin position="611"/>
        <end position="649"/>
    </location>
</feature>
<dbReference type="EMBL" id="MU863625">
    <property type="protein sequence ID" value="KAK4105862.1"/>
    <property type="molecule type" value="Genomic_DNA"/>
</dbReference>
<dbReference type="PROSITE" id="PS50010">
    <property type="entry name" value="DH_2"/>
    <property type="match status" value="1"/>
</dbReference>
<feature type="region of interest" description="Disordered" evidence="1">
    <location>
        <begin position="1"/>
        <end position="76"/>
    </location>
</feature>
<feature type="compositionally biased region" description="Polar residues" evidence="1">
    <location>
        <begin position="657"/>
        <end position="669"/>
    </location>
</feature>
<comment type="caution">
    <text evidence="3">The sequence shown here is derived from an EMBL/GenBank/DDBJ whole genome shotgun (WGS) entry which is preliminary data.</text>
</comment>
<dbReference type="Pfam" id="PF00621">
    <property type="entry name" value="RhoGEF"/>
    <property type="match status" value="1"/>
</dbReference>
<feature type="compositionally biased region" description="Basic and acidic residues" evidence="1">
    <location>
        <begin position="831"/>
        <end position="871"/>
    </location>
</feature>
<feature type="compositionally biased region" description="Basic residues" evidence="1">
    <location>
        <begin position="891"/>
        <end position="903"/>
    </location>
</feature>
<proteinExistence type="predicted"/>
<protein>
    <submittedName>
        <fullName evidence="3">Dbl homology domain-containing protein</fullName>
    </submittedName>
</protein>
<feature type="compositionally biased region" description="Acidic residues" evidence="1">
    <location>
        <begin position="7"/>
        <end position="25"/>
    </location>
</feature>
<feature type="region of interest" description="Disordered" evidence="1">
    <location>
        <begin position="746"/>
        <end position="777"/>
    </location>
</feature>
<dbReference type="SUPFAM" id="SSF48065">
    <property type="entry name" value="DBL homology domain (DH-domain)"/>
    <property type="match status" value="1"/>
</dbReference>
<reference evidence="3" key="1">
    <citation type="journal article" date="2023" name="Mol. Phylogenet. Evol.">
        <title>Genome-scale phylogeny and comparative genomics of the fungal order Sordariales.</title>
        <authorList>
            <person name="Hensen N."/>
            <person name="Bonometti L."/>
            <person name="Westerberg I."/>
            <person name="Brannstrom I.O."/>
            <person name="Guillou S."/>
            <person name="Cros-Aarteil S."/>
            <person name="Calhoun S."/>
            <person name="Haridas S."/>
            <person name="Kuo A."/>
            <person name="Mondo S."/>
            <person name="Pangilinan J."/>
            <person name="Riley R."/>
            <person name="LaButti K."/>
            <person name="Andreopoulos B."/>
            <person name="Lipzen A."/>
            <person name="Chen C."/>
            <person name="Yan M."/>
            <person name="Daum C."/>
            <person name="Ng V."/>
            <person name="Clum A."/>
            <person name="Steindorff A."/>
            <person name="Ohm R.A."/>
            <person name="Martin F."/>
            <person name="Silar P."/>
            <person name="Natvig D.O."/>
            <person name="Lalanne C."/>
            <person name="Gautier V."/>
            <person name="Ament-Velasquez S.L."/>
            <person name="Kruys A."/>
            <person name="Hutchinson M.I."/>
            <person name="Powell A.J."/>
            <person name="Barry K."/>
            <person name="Miller A.N."/>
            <person name="Grigoriev I.V."/>
            <person name="Debuchy R."/>
            <person name="Gladieux P."/>
            <person name="Hiltunen Thoren M."/>
            <person name="Johannesson H."/>
        </authorList>
    </citation>
    <scope>NUCLEOTIDE SEQUENCE</scope>
    <source>
        <strain evidence="3">CBS 757.83</strain>
    </source>
</reference>
<feature type="region of interest" description="Disordered" evidence="1">
    <location>
        <begin position="804"/>
        <end position="913"/>
    </location>
</feature>
<evidence type="ECO:0000313" key="3">
    <source>
        <dbReference type="EMBL" id="KAK4105862.1"/>
    </source>
</evidence>
<dbReference type="InterPro" id="IPR035899">
    <property type="entry name" value="DBL_dom_sf"/>
</dbReference>
<reference evidence="3" key="2">
    <citation type="submission" date="2023-05" db="EMBL/GenBank/DDBJ databases">
        <authorList>
            <consortium name="Lawrence Berkeley National Laboratory"/>
            <person name="Steindorff A."/>
            <person name="Hensen N."/>
            <person name="Bonometti L."/>
            <person name="Westerberg I."/>
            <person name="Brannstrom I.O."/>
            <person name="Guillou S."/>
            <person name="Cros-Aarteil S."/>
            <person name="Calhoun S."/>
            <person name="Haridas S."/>
            <person name="Kuo A."/>
            <person name="Mondo S."/>
            <person name="Pangilinan J."/>
            <person name="Riley R."/>
            <person name="Labutti K."/>
            <person name="Andreopoulos B."/>
            <person name="Lipzen A."/>
            <person name="Chen C."/>
            <person name="Yanf M."/>
            <person name="Daum C."/>
            <person name="Ng V."/>
            <person name="Clum A."/>
            <person name="Ohm R."/>
            <person name="Martin F."/>
            <person name="Silar P."/>
            <person name="Natvig D."/>
            <person name="Lalanne C."/>
            <person name="Gautier V."/>
            <person name="Ament-Velasquez S.L."/>
            <person name="Kruys A."/>
            <person name="Hutchinson M.I."/>
            <person name="Powell A.J."/>
            <person name="Barry K."/>
            <person name="Miller A.N."/>
            <person name="Grigoriev I.V."/>
            <person name="Debuchy R."/>
            <person name="Gladieux P."/>
            <person name="Thoren M.H."/>
            <person name="Johannesson H."/>
        </authorList>
    </citation>
    <scope>NUCLEOTIDE SEQUENCE</scope>
    <source>
        <strain evidence="3">CBS 757.83</strain>
    </source>
</reference>
<feature type="domain" description="DH" evidence="2">
    <location>
        <begin position="147"/>
        <end position="387"/>
    </location>
</feature>
<dbReference type="AlphaFoldDB" id="A0AAN6QER5"/>
<accession>A0AAN6QER5</accession>
<dbReference type="PANTHER" id="PTHR45818:SF3">
    <property type="entry name" value="PROTEIN VAV"/>
    <property type="match status" value="1"/>
</dbReference>
<dbReference type="GO" id="GO:0005085">
    <property type="term" value="F:guanyl-nucleotide exchange factor activity"/>
    <property type="evidence" value="ECO:0007669"/>
    <property type="project" value="InterPro"/>
</dbReference>
<organism evidence="3 4">
    <name type="scientific">Parathielavia hyrcaniae</name>
    <dbReference type="NCBI Taxonomy" id="113614"/>
    <lineage>
        <taxon>Eukaryota</taxon>
        <taxon>Fungi</taxon>
        <taxon>Dikarya</taxon>
        <taxon>Ascomycota</taxon>
        <taxon>Pezizomycotina</taxon>
        <taxon>Sordariomycetes</taxon>
        <taxon>Sordariomycetidae</taxon>
        <taxon>Sordariales</taxon>
        <taxon>Chaetomiaceae</taxon>
        <taxon>Parathielavia</taxon>
    </lineage>
</organism>
<gene>
    <name evidence="3" type="ORF">N658DRAFT_556245</name>
</gene>
<evidence type="ECO:0000259" key="2">
    <source>
        <dbReference type="PROSITE" id="PS50010"/>
    </source>
</evidence>
<dbReference type="Gene3D" id="1.20.900.10">
    <property type="entry name" value="Dbl homology (DH) domain"/>
    <property type="match status" value="1"/>
</dbReference>